<feature type="transmembrane region" description="Helical" evidence="7">
    <location>
        <begin position="349"/>
        <end position="372"/>
    </location>
</feature>
<evidence type="ECO:0000256" key="1">
    <source>
        <dbReference type="ARBA" id="ARBA00004651"/>
    </source>
</evidence>
<name>A0A381N683_9ZZZZ</name>
<evidence type="ECO:0000256" key="5">
    <source>
        <dbReference type="ARBA" id="ARBA00022989"/>
    </source>
</evidence>
<dbReference type="PANTHER" id="PTHR23517">
    <property type="entry name" value="RESISTANCE PROTEIN MDTM, PUTATIVE-RELATED-RELATED"/>
    <property type="match status" value="1"/>
</dbReference>
<feature type="transmembrane region" description="Helical" evidence="7">
    <location>
        <begin position="116"/>
        <end position="140"/>
    </location>
</feature>
<dbReference type="InterPro" id="IPR020846">
    <property type="entry name" value="MFS_dom"/>
</dbReference>
<dbReference type="GO" id="GO:0022857">
    <property type="term" value="F:transmembrane transporter activity"/>
    <property type="evidence" value="ECO:0007669"/>
    <property type="project" value="InterPro"/>
</dbReference>
<dbReference type="InterPro" id="IPR036259">
    <property type="entry name" value="MFS_trans_sf"/>
</dbReference>
<dbReference type="GO" id="GO:0005886">
    <property type="term" value="C:plasma membrane"/>
    <property type="evidence" value="ECO:0007669"/>
    <property type="project" value="UniProtKB-SubCell"/>
</dbReference>
<reference evidence="9" key="1">
    <citation type="submission" date="2018-05" db="EMBL/GenBank/DDBJ databases">
        <authorList>
            <person name="Lanie J.A."/>
            <person name="Ng W.-L."/>
            <person name="Kazmierczak K.M."/>
            <person name="Andrzejewski T.M."/>
            <person name="Davidsen T.M."/>
            <person name="Wayne K.J."/>
            <person name="Tettelin H."/>
            <person name="Glass J.I."/>
            <person name="Rusch D."/>
            <person name="Podicherti R."/>
            <person name="Tsui H.-C.T."/>
            <person name="Winkler M.E."/>
        </authorList>
    </citation>
    <scope>NUCLEOTIDE SEQUENCE</scope>
</reference>
<accession>A0A381N683</accession>
<protein>
    <recommendedName>
        <fullName evidence="8">Major facilitator superfamily (MFS) profile domain-containing protein</fullName>
    </recommendedName>
</protein>
<gene>
    <name evidence="9" type="ORF">METZ01_LOCUS2990</name>
</gene>
<feature type="non-terminal residue" evidence="9">
    <location>
        <position position="1"/>
    </location>
</feature>
<keyword evidence="6 7" id="KW-0472">Membrane</keyword>
<feature type="transmembrane region" description="Helical" evidence="7">
    <location>
        <begin position="312"/>
        <end position="328"/>
    </location>
</feature>
<feature type="transmembrane region" description="Helical" evidence="7">
    <location>
        <begin position="181"/>
        <end position="200"/>
    </location>
</feature>
<dbReference type="Pfam" id="PF07690">
    <property type="entry name" value="MFS_1"/>
    <property type="match status" value="1"/>
</dbReference>
<evidence type="ECO:0000256" key="3">
    <source>
        <dbReference type="ARBA" id="ARBA00022475"/>
    </source>
</evidence>
<feature type="transmembrane region" description="Helical" evidence="7">
    <location>
        <begin position="60"/>
        <end position="78"/>
    </location>
</feature>
<evidence type="ECO:0000256" key="2">
    <source>
        <dbReference type="ARBA" id="ARBA00022448"/>
    </source>
</evidence>
<evidence type="ECO:0000259" key="8">
    <source>
        <dbReference type="PROSITE" id="PS50850"/>
    </source>
</evidence>
<dbReference type="InterPro" id="IPR011701">
    <property type="entry name" value="MFS"/>
</dbReference>
<evidence type="ECO:0000256" key="4">
    <source>
        <dbReference type="ARBA" id="ARBA00022692"/>
    </source>
</evidence>
<dbReference type="PROSITE" id="PS50850">
    <property type="entry name" value="MFS"/>
    <property type="match status" value="1"/>
</dbReference>
<dbReference type="Gene3D" id="1.20.1250.20">
    <property type="entry name" value="MFS general substrate transporter like domains"/>
    <property type="match status" value="1"/>
</dbReference>
<feature type="transmembrane region" description="Helical" evidence="7">
    <location>
        <begin position="287"/>
        <end position="306"/>
    </location>
</feature>
<evidence type="ECO:0000256" key="7">
    <source>
        <dbReference type="SAM" id="Phobius"/>
    </source>
</evidence>
<comment type="subcellular location">
    <subcellularLocation>
        <location evidence="1">Cell membrane</location>
        <topology evidence="1">Multi-pass membrane protein</topology>
    </subcellularLocation>
</comment>
<evidence type="ECO:0000256" key="6">
    <source>
        <dbReference type="ARBA" id="ARBA00023136"/>
    </source>
</evidence>
<keyword evidence="3" id="KW-1003">Cell membrane</keyword>
<feature type="domain" description="Major facilitator superfamily (MFS) profile" evidence="8">
    <location>
        <begin position="28"/>
        <end position="402"/>
    </location>
</feature>
<organism evidence="9">
    <name type="scientific">marine metagenome</name>
    <dbReference type="NCBI Taxonomy" id="408172"/>
    <lineage>
        <taxon>unclassified sequences</taxon>
        <taxon>metagenomes</taxon>
        <taxon>ecological metagenomes</taxon>
    </lineage>
</organism>
<feature type="transmembrane region" description="Helical" evidence="7">
    <location>
        <begin position="378"/>
        <end position="397"/>
    </location>
</feature>
<sequence length="402" mass="44092">VGYWISEYYMKKEDDKKFLSMTSRERRSVVVIALISTFRMFGIFALLPVLSIFAGRLDDATPFLVGVAVGAYGLTQAIMQIPLGLLSDYVGRVPVILGGLIIFFVGSVVAAESETIIGVIGGRLLQGVGAISSALTALLSDATRKEVRTRSMAFFGIGIGFSFLIALIIGPIIAADGGVRSLFWLSAIVAIIAGVMLFLLPSGIKQSKPYMSFQVSSILRPQLLRIDIYMFLLHALLTSIFVSLPYMLVNDLQILVADHSRIYVISILLSLLGTIPLIIIDDRRGKDATIFFALILLFLGQLFLIITESSIVMAYFGLTIFFAGFNFLEAGLPAKLSILADEKYRGASLGVFSSFQFLGTFFGGLIGGWLLIEDKSENVFICTLIITAIWIFYHKYFSNLEN</sequence>
<feature type="transmembrane region" description="Helical" evidence="7">
    <location>
        <begin position="152"/>
        <end position="175"/>
    </location>
</feature>
<keyword evidence="2" id="KW-0813">Transport</keyword>
<dbReference type="EMBL" id="UINC01000155">
    <property type="protein sequence ID" value="SUZ50136.1"/>
    <property type="molecule type" value="Genomic_DNA"/>
</dbReference>
<keyword evidence="5 7" id="KW-1133">Transmembrane helix</keyword>
<feature type="transmembrane region" description="Helical" evidence="7">
    <location>
        <begin position="261"/>
        <end position="280"/>
    </location>
</feature>
<dbReference type="InterPro" id="IPR050171">
    <property type="entry name" value="MFS_Transporters"/>
</dbReference>
<keyword evidence="4 7" id="KW-0812">Transmembrane</keyword>
<feature type="transmembrane region" description="Helical" evidence="7">
    <location>
        <begin position="90"/>
        <end position="110"/>
    </location>
</feature>
<feature type="transmembrane region" description="Helical" evidence="7">
    <location>
        <begin position="29"/>
        <end position="54"/>
    </location>
</feature>
<evidence type="ECO:0000313" key="9">
    <source>
        <dbReference type="EMBL" id="SUZ50136.1"/>
    </source>
</evidence>
<dbReference type="AlphaFoldDB" id="A0A381N683"/>
<feature type="transmembrane region" description="Helical" evidence="7">
    <location>
        <begin position="228"/>
        <end position="249"/>
    </location>
</feature>
<proteinExistence type="predicted"/>
<dbReference type="SUPFAM" id="SSF103473">
    <property type="entry name" value="MFS general substrate transporter"/>
    <property type="match status" value="1"/>
</dbReference>
<dbReference type="PANTHER" id="PTHR23517:SF2">
    <property type="entry name" value="MULTIDRUG RESISTANCE PROTEIN MDTH"/>
    <property type="match status" value="1"/>
</dbReference>